<feature type="domain" description="Semialdehyde dehydrogenase NAD-binding" evidence="8">
    <location>
        <begin position="3"/>
        <end position="142"/>
    </location>
</feature>
<evidence type="ECO:0000256" key="6">
    <source>
        <dbReference type="ARBA" id="ARBA00023002"/>
    </source>
</evidence>
<name>A0A644VZW3_9ZZZZ</name>
<dbReference type="CDD" id="cd23934">
    <property type="entry name" value="AGPR_1_C"/>
    <property type="match status" value="1"/>
</dbReference>
<evidence type="ECO:0000256" key="4">
    <source>
        <dbReference type="ARBA" id="ARBA00022605"/>
    </source>
</evidence>
<dbReference type="GO" id="GO:0003942">
    <property type="term" value="F:N-acetyl-gamma-glutamyl-phosphate reductase activity"/>
    <property type="evidence" value="ECO:0007669"/>
    <property type="project" value="UniProtKB-EC"/>
</dbReference>
<evidence type="ECO:0000313" key="9">
    <source>
        <dbReference type="EMBL" id="MPL95853.1"/>
    </source>
</evidence>
<evidence type="ECO:0000256" key="1">
    <source>
        <dbReference type="ARBA" id="ARBA00004862"/>
    </source>
</evidence>
<dbReference type="SMART" id="SM00859">
    <property type="entry name" value="Semialdhyde_dh"/>
    <property type="match status" value="1"/>
</dbReference>
<keyword evidence="3" id="KW-0055">Arginine biosynthesis</keyword>
<accession>A0A644VZW3</accession>
<dbReference type="NCBIfam" id="TIGR01850">
    <property type="entry name" value="argC"/>
    <property type="match status" value="1"/>
</dbReference>
<dbReference type="CDD" id="cd17895">
    <property type="entry name" value="AGPR_1_N"/>
    <property type="match status" value="1"/>
</dbReference>
<dbReference type="InterPro" id="IPR023013">
    <property type="entry name" value="AGPR_AS"/>
</dbReference>
<protein>
    <recommendedName>
        <fullName evidence="2">N-acetyl-gamma-glutamyl-phosphate reductase</fullName>
        <ecNumber evidence="2">1.2.1.38</ecNumber>
    </recommendedName>
</protein>
<evidence type="ECO:0000256" key="7">
    <source>
        <dbReference type="ARBA" id="ARBA00050557"/>
    </source>
</evidence>
<dbReference type="InterPro" id="IPR000706">
    <property type="entry name" value="AGPR_type-1"/>
</dbReference>
<proteinExistence type="inferred from homology"/>
<keyword evidence="5" id="KW-0521">NADP</keyword>
<dbReference type="InterPro" id="IPR036291">
    <property type="entry name" value="NAD(P)-bd_dom_sf"/>
</dbReference>
<evidence type="ECO:0000259" key="8">
    <source>
        <dbReference type="SMART" id="SM00859"/>
    </source>
</evidence>
<sequence length="346" mass="37443">MLQCGVIGATGYAGSALVSLLAAHPKVEITYLASHSYAGKRFSDIYPSLQGACDLVLQEEDVQEASKLCSVLFLALPHGLASSKITEEILSRCIIIDLGADYRLKDSSVYESWYKTEHGSKSLLEQSVYGLCELHRDAIVNANLIANPGCYTTCSILTLAPLLAEGLVDPTSLIIDSASGVSGAGRSEKIDSLFCECNESYKAYGVTNHRHTPEIEQELSLILGSDVLVQFTPHLVPMNRGILSTCYANLKAGVSEADIESAYYKHYGNEPCIRLMGSSLPETRFVRGTNICAIGWKVDARTRRVIAIGSIDNLIKGAAGQAVQNMNIRCNFEETLGLPLFVSNPL</sequence>
<evidence type="ECO:0000256" key="3">
    <source>
        <dbReference type="ARBA" id="ARBA00022571"/>
    </source>
</evidence>
<dbReference type="GO" id="GO:0051287">
    <property type="term" value="F:NAD binding"/>
    <property type="evidence" value="ECO:0007669"/>
    <property type="project" value="InterPro"/>
</dbReference>
<dbReference type="Pfam" id="PF01118">
    <property type="entry name" value="Semialdhyde_dh"/>
    <property type="match status" value="1"/>
</dbReference>
<dbReference type="InterPro" id="IPR058924">
    <property type="entry name" value="AGPR_dimerisation_dom"/>
</dbReference>
<dbReference type="AlphaFoldDB" id="A0A644VZW3"/>
<reference evidence="9" key="1">
    <citation type="submission" date="2019-08" db="EMBL/GenBank/DDBJ databases">
        <authorList>
            <person name="Kucharzyk K."/>
            <person name="Murdoch R.W."/>
            <person name="Higgins S."/>
            <person name="Loffler F."/>
        </authorList>
    </citation>
    <scope>NUCLEOTIDE SEQUENCE</scope>
</reference>
<dbReference type="SUPFAM" id="SSF55347">
    <property type="entry name" value="Glyceraldehyde-3-phosphate dehydrogenase-like, C-terminal domain"/>
    <property type="match status" value="1"/>
</dbReference>
<dbReference type="PROSITE" id="PS01224">
    <property type="entry name" value="ARGC"/>
    <property type="match status" value="1"/>
</dbReference>
<dbReference type="GO" id="GO:0070401">
    <property type="term" value="F:NADP+ binding"/>
    <property type="evidence" value="ECO:0007669"/>
    <property type="project" value="InterPro"/>
</dbReference>
<dbReference type="Gene3D" id="3.40.50.720">
    <property type="entry name" value="NAD(P)-binding Rossmann-like Domain"/>
    <property type="match status" value="1"/>
</dbReference>
<gene>
    <name evidence="9" type="primary">argC_11</name>
    <name evidence="9" type="ORF">SDC9_42026</name>
</gene>
<dbReference type="PANTHER" id="PTHR32338:SF10">
    <property type="entry name" value="N-ACETYL-GAMMA-GLUTAMYL-PHOSPHATE REDUCTASE, CHLOROPLASTIC-RELATED"/>
    <property type="match status" value="1"/>
</dbReference>
<dbReference type="FunFam" id="3.30.360.10:FF:000014">
    <property type="entry name" value="N-acetyl-gamma-glutamyl-phosphate reductase"/>
    <property type="match status" value="1"/>
</dbReference>
<comment type="pathway">
    <text evidence="1">Amino-acid biosynthesis; L-arginine biosynthesis; N(2)-acetyl-L-ornithine from L-glutamate: step 3/4.</text>
</comment>
<comment type="catalytic activity">
    <reaction evidence="7">
        <text>N-acetyl-L-glutamate 5-semialdehyde + phosphate + NADP(+) = N-acetyl-L-glutamyl 5-phosphate + NADPH + H(+)</text>
        <dbReference type="Rhea" id="RHEA:21588"/>
        <dbReference type="ChEBI" id="CHEBI:15378"/>
        <dbReference type="ChEBI" id="CHEBI:29123"/>
        <dbReference type="ChEBI" id="CHEBI:43474"/>
        <dbReference type="ChEBI" id="CHEBI:57783"/>
        <dbReference type="ChEBI" id="CHEBI:57936"/>
        <dbReference type="ChEBI" id="CHEBI:58349"/>
        <dbReference type="EC" id="1.2.1.38"/>
    </reaction>
</comment>
<comment type="caution">
    <text evidence="9">The sequence shown here is derived from an EMBL/GenBank/DDBJ whole genome shotgun (WGS) entry which is preliminary data.</text>
</comment>
<dbReference type="InterPro" id="IPR000534">
    <property type="entry name" value="Semialdehyde_DH_NAD-bd"/>
</dbReference>
<dbReference type="SUPFAM" id="SSF51735">
    <property type="entry name" value="NAD(P)-binding Rossmann-fold domains"/>
    <property type="match status" value="1"/>
</dbReference>
<keyword evidence="4" id="KW-0028">Amino-acid biosynthesis</keyword>
<dbReference type="PANTHER" id="PTHR32338">
    <property type="entry name" value="N-ACETYL-GAMMA-GLUTAMYL-PHOSPHATE REDUCTASE, CHLOROPLASTIC-RELATED-RELATED"/>
    <property type="match status" value="1"/>
</dbReference>
<keyword evidence="6 9" id="KW-0560">Oxidoreductase</keyword>
<dbReference type="InterPro" id="IPR050085">
    <property type="entry name" value="AGPR"/>
</dbReference>
<dbReference type="GO" id="GO:0006526">
    <property type="term" value="P:L-arginine biosynthetic process"/>
    <property type="evidence" value="ECO:0007669"/>
    <property type="project" value="UniProtKB-KW"/>
</dbReference>
<dbReference type="HAMAP" id="MF_00150">
    <property type="entry name" value="ArgC_type1"/>
    <property type="match status" value="1"/>
</dbReference>
<dbReference type="EC" id="1.2.1.38" evidence="2"/>
<organism evidence="9">
    <name type="scientific">bioreactor metagenome</name>
    <dbReference type="NCBI Taxonomy" id="1076179"/>
    <lineage>
        <taxon>unclassified sequences</taxon>
        <taxon>metagenomes</taxon>
        <taxon>ecological metagenomes</taxon>
    </lineage>
</organism>
<dbReference type="Pfam" id="PF22698">
    <property type="entry name" value="Semialdhyde_dhC_1"/>
    <property type="match status" value="1"/>
</dbReference>
<evidence type="ECO:0000256" key="2">
    <source>
        <dbReference type="ARBA" id="ARBA00013072"/>
    </source>
</evidence>
<evidence type="ECO:0000256" key="5">
    <source>
        <dbReference type="ARBA" id="ARBA00022857"/>
    </source>
</evidence>
<dbReference type="EMBL" id="VSSQ01000484">
    <property type="protein sequence ID" value="MPL95853.1"/>
    <property type="molecule type" value="Genomic_DNA"/>
</dbReference>
<dbReference type="Gene3D" id="3.30.360.10">
    <property type="entry name" value="Dihydrodipicolinate Reductase, domain 2"/>
    <property type="match status" value="1"/>
</dbReference>